<dbReference type="PANTHER" id="PTHR43472:SF1">
    <property type="entry name" value="PHOSPHORIBOSYLAMINE--GLYCINE LIGASE, CHLOROPLASTIC"/>
    <property type="match status" value="1"/>
</dbReference>
<dbReference type="RefSeq" id="WP_272750669.1">
    <property type="nucleotide sequence ID" value="NZ_JAQQLF010000004.1"/>
</dbReference>
<dbReference type="SMART" id="SM01210">
    <property type="entry name" value="GARS_C"/>
    <property type="match status" value="1"/>
</dbReference>
<protein>
    <recommendedName>
        <fullName evidence="4 12">Phosphoribosylamine--glycine ligase</fullName>
        <ecNumber evidence="4 12">6.3.4.13</ecNumber>
    </recommendedName>
    <alternativeName>
        <fullName evidence="12">GARS</fullName>
    </alternativeName>
    <alternativeName>
        <fullName evidence="10 12">Glycinamide ribonucleotide synthetase</fullName>
    </alternativeName>
    <alternativeName>
        <fullName evidence="11 12">Phosphoribosylglycinamide synthetase</fullName>
    </alternativeName>
</protein>
<name>A0ABT5IVL9_9NEIS</name>
<dbReference type="Gene3D" id="3.30.470.20">
    <property type="entry name" value="ATP-grasp fold, B domain"/>
    <property type="match status" value="1"/>
</dbReference>
<keyword evidence="6 13" id="KW-0547">Nucleotide-binding</keyword>
<dbReference type="InterPro" id="IPR020560">
    <property type="entry name" value="PRibGlycinamide_synth_C-dom"/>
</dbReference>
<organism evidence="15 16">
    <name type="scientific">Vogesella aquatica</name>
    <dbReference type="NCBI Taxonomy" id="2984206"/>
    <lineage>
        <taxon>Bacteria</taxon>
        <taxon>Pseudomonadati</taxon>
        <taxon>Pseudomonadota</taxon>
        <taxon>Betaproteobacteria</taxon>
        <taxon>Neisseriales</taxon>
        <taxon>Chromobacteriaceae</taxon>
        <taxon>Vogesella</taxon>
    </lineage>
</organism>
<dbReference type="Proteomes" id="UP001219956">
    <property type="component" value="Unassembled WGS sequence"/>
</dbReference>
<dbReference type="Gene3D" id="3.30.1490.20">
    <property type="entry name" value="ATP-grasp fold, A domain"/>
    <property type="match status" value="1"/>
</dbReference>
<dbReference type="SUPFAM" id="SSF52440">
    <property type="entry name" value="PreATP-grasp domain"/>
    <property type="match status" value="1"/>
</dbReference>
<evidence type="ECO:0000256" key="9">
    <source>
        <dbReference type="ARBA" id="ARBA00038345"/>
    </source>
</evidence>
<evidence type="ECO:0000256" key="13">
    <source>
        <dbReference type="PROSITE-ProRule" id="PRU00409"/>
    </source>
</evidence>
<comment type="pathway">
    <text evidence="3 12">Purine metabolism; IMP biosynthesis via de novo pathway; N(1)-(5-phospho-D-ribosyl)glycinamide from 5-phospho-alpha-D-ribose 1-diphosphate: step 2/2.</text>
</comment>
<evidence type="ECO:0000256" key="11">
    <source>
        <dbReference type="ARBA" id="ARBA00042864"/>
    </source>
</evidence>
<gene>
    <name evidence="12 15" type="primary">purD</name>
    <name evidence="15" type="ORF">PQU95_03275</name>
</gene>
<dbReference type="SMART" id="SM01209">
    <property type="entry name" value="GARS_A"/>
    <property type="match status" value="1"/>
</dbReference>
<comment type="cofactor">
    <cofactor evidence="2">
        <name>Mg(2+)</name>
        <dbReference type="ChEBI" id="CHEBI:18420"/>
    </cofactor>
</comment>
<dbReference type="PROSITE" id="PS00184">
    <property type="entry name" value="GARS"/>
    <property type="match status" value="1"/>
</dbReference>
<evidence type="ECO:0000313" key="16">
    <source>
        <dbReference type="Proteomes" id="UP001219956"/>
    </source>
</evidence>
<evidence type="ECO:0000256" key="5">
    <source>
        <dbReference type="ARBA" id="ARBA00022598"/>
    </source>
</evidence>
<keyword evidence="7 12" id="KW-0658">Purine biosynthesis</keyword>
<dbReference type="SUPFAM" id="SSF51246">
    <property type="entry name" value="Rudiment single hybrid motif"/>
    <property type="match status" value="1"/>
</dbReference>
<dbReference type="Pfam" id="PF02843">
    <property type="entry name" value="GARS_C"/>
    <property type="match status" value="1"/>
</dbReference>
<dbReference type="EMBL" id="JAQQLF010000004">
    <property type="protein sequence ID" value="MDC7716241.1"/>
    <property type="molecule type" value="Genomic_DNA"/>
</dbReference>
<evidence type="ECO:0000256" key="6">
    <source>
        <dbReference type="ARBA" id="ARBA00022741"/>
    </source>
</evidence>
<evidence type="ECO:0000256" key="2">
    <source>
        <dbReference type="ARBA" id="ARBA00001946"/>
    </source>
</evidence>
<evidence type="ECO:0000256" key="12">
    <source>
        <dbReference type="HAMAP-Rule" id="MF_00138"/>
    </source>
</evidence>
<keyword evidence="8 13" id="KW-0067">ATP-binding</keyword>
<dbReference type="InterPro" id="IPR013815">
    <property type="entry name" value="ATP_grasp_subdomain_1"/>
</dbReference>
<dbReference type="EC" id="6.3.4.13" evidence="4 12"/>
<keyword evidence="16" id="KW-1185">Reference proteome</keyword>
<dbReference type="PROSITE" id="PS50975">
    <property type="entry name" value="ATP_GRASP"/>
    <property type="match status" value="1"/>
</dbReference>
<dbReference type="GO" id="GO:0004637">
    <property type="term" value="F:phosphoribosylamine-glycine ligase activity"/>
    <property type="evidence" value="ECO:0007669"/>
    <property type="project" value="UniProtKB-EC"/>
</dbReference>
<evidence type="ECO:0000256" key="3">
    <source>
        <dbReference type="ARBA" id="ARBA00005174"/>
    </source>
</evidence>
<dbReference type="InterPro" id="IPR037123">
    <property type="entry name" value="PRibGlycinamide_synth_C_sf"/>
</dbReference>
<dbReference type="InterPro" id="IPR011054">
    <property type="entry name" value="Rudment_hybrid_motif"/>
</dbReference>
<dbReference type="NCBIfam" id="TIGR00877">
    <property type="entry name" value="purD"/>
    <property type="match status" value="1"/>
</dbReference>
<evidence type="ECO:0000259" key="14">
    <source>
        <dbReference type="PROSITE" id="PS50975"/>
    </source>
</evidence>
<feature type="domain" description="ATP-grasp" evidence="14">
    <location>
        <begin position="107"/>
        <end position="314"/>
    </location>
</feature>
<dbReference type="InterPro" id="IPR011761">
    <property type="entry name" value="ATP-grasp"/>
</dbReference>
<dbReference type="Pfam" id="PF02844">
    <property type="entry name" value="GARS_N"/>
    <property type="match status" value="1"/>
</dbReference>
<accession>A0ABT5IVL9</accession>
<comment type="similarity">
    <text evidence="9 12">Belongs to the GARS family.</text>
</comment>
<evidence type="ECO:0000256" key="10">
    <source>
        <dbReference type="ARBA" id="ARBA00042242"/>
    </source>
</evidence>
<reference evidence="15 16" key="1">
    <citation type="submission" date="2023-01" db="EMBL/GenBank/DDBJ databases">
        <title>Novel species of the genus Vogesella isolated from rivers.</title>
        <authorList>
            <person name="Lu H."/>
        </authorList>
    </citation>
    <scope>NUCLEOTIDE SEQUENCE [LARGE SCALE GENOMIC DNA]</scope>
    <source>
        <strain evidence="15 16">DC21W</strain>
    </source>
</reference>
<dbReference type="Gene3D" id="3.40.50.20">
    <property type="match status" value="1"/>
</dbReference>
<dbReference type="InterPro" id="IPR000115">
    <property type="entry name" value="PRibGlycinamide_synth"/>
</dbReference>
<dbReference type="Pfam" id="PF01071">
    <property type="entry name" value="GARS_A"/>
    <property type="match status" value="1"/>
</dbReference>
<evidence type="ECO:0000256" key="7">
    <source>
        <dbReference type="ARBA" id="ARBA00022755"/>
    </source>
</evidence>
<dbReference type="PANTHER" id="PTHR43472">
    <property type="entry name" value="PHOSPHORIBOSYLAMINE--GLYCINE LIGASE"/>
    <property type="match status" value="1"/>
</dbReference>
<dbReference type="InterPro" id="IPR020559">
    <property type="entry name" value="PRibGlycinamide_synth_CS"/>
</dbReference>
<comment type="caution">
    <text evidence="15">The sequence shown here is derived from an EMBL/GenBank/DDBJ whole genome shotgun (WGS) entry which is preliminary data.</text>
</comment>
<dbReference type="HAMAP" id="MF_00138">
    <property type="entry name" value="GARS"/>
    <property type="match status" value="1"/>
</dbReference>
<dbReference type="InterPro" id="IPR016185">
    <property type="entry name" value="PreATP-grasp_dom_sf"/>
</dbReference>
<evidence type="ECO:0000256" key="1">
    <source>
        <dbReference type="ARBA" id="ARBA00001936"/>
    </source>
</evidence>
<sequence>MKILVIGSGGREHALAWRIAQSRRVSKVYVAPGNAGTELDPNLSNVAITAIPELVAFARDEKIELTVVGPEAPLAAGVVDAFRAAGLKIFGPTQYAAQLESSKDFAKAFMQRHGIPTAGYETFSDAAAAHDYVGRKGAPIVIKADGLAAGKGVVVAMTLDEAHAAIDDMLVGNKMGDAGARVVIEDFLQGEEASFIVMVDGDNVLAMATSQDHKRLLDGDKGPNTGGMGAYSPAPVVTPEIHARVMREIIMPTVRGMKADGHTYTGFLYAGLMIDADGNPFTIEFNCRFGDPETQPIMARLKSDFTVLLEAGVNGKLDTVEADWDRRVALGVVLAADGYPEAPRKGDLISGIPAHTEDTMTFHAGSTFNADKQLVTNGGRVLCVVGLGDNVKLAQQKAYAVADQIQFAGKQLRRDIGGKALNRAK</sequence>
<comment type="catalytic activity">
    <reaction evidence="12">
        <text>5-phospho-beta-D-ribosylamine + glycine + ATP = N(1)-(5-phospho-beta-D-ribosyl)glycinamide + ADP + phosphate + H(+)</text>
        <dbReference type="Rhea" id="RHEA:17453"/>
        <dbReference type="ChEBI" id="CHEBI:15378"/>
        <dbReference type="ChEBI" id="CHEBI:30616"/>
        <dbReference type="ChEBI" id="CHEBI:43474"/>
        <dbReference type="ChEBI" id="CHEBI:57305"/>
        <dbReference type="ChEBI" id="CHEBI:58681"/>
        <dbReference type="ChEBI" id="CHEBI:143788"/>
        <dbReference type="ChEBI" id="CHEBI:456216"/>
        <dbReference type="EC" id="6.3.4.13"/>
    </reaction>
</comment>
<proteinExistence type="inferred from homology"/>
<evidence type="ECO:0000256" key="8">
    <source>
        <dbReference type="ARBA" id="ARBA00022840"/>
    </source>
</evidence>
<dbReference type="InterPro" id="IPR020561">
    <property type="entry name" value="PRibGlycinamid_synth_ATP-grasp"/>
</dbReference>
<dbReference type="InterPro" id="IPR020562">
    <property type="entry name" value="PRibGlycinamide_synth_N"/>
</dbReference>
<keyword evidence="5 12" id="KW-0436">Ligase</keyword>
<evidence type="ECO:0000313" key="15">
    <source>
        <dbReference type="EMBL" id="MDC7716241.1"/>
    </source>
</evidence>
<dbReference type="SUPFAM" id="SSF56059">
    <property type="entry name" value="Glutathione synthetase ATP-binding domain-like"/>
    <property type="match status" value="1"/>
</dbReference>
<comment type="cofactor">
    <cofactor evidence="1">
        <name>Mn(2+)</name>
        <dbReference type="ChEBI" id="CHEBI:29035"/>
    </cofactor>
</comment>
<evidence type="ECO:0000256" key="4">
    <source>
        <dbReference type="ARBA" id="ARBA00013255"/>
    </source>
</evidence>
<dbReference type="Gene3D" id="3.90.600.10">
    <property type="entry name" value="Phosphoribosylglycinamide synthetase, C-terminal domain"/>
    <property type="match status" value="1"/>
</dbReference>